<keyword evidence="4" id="KW-1185">Reference proteome</keyword>
<evidence type="ECO:0000259" key="2">
    <source>
        <dbReference type="Pfam" id="PF14655"/>
    </source>
</evidence>
<comment type="caution">
    <text evidence="3">The sequence shown here is derived from an EMBL/GenBank/DDBJ whole genome shotgun (WGS) entry which is preliminary data.</text>
</comment>
<dbReference type="Pfam" id="PF14655">
    <property type="entry name" value="RAB3GAP2_N"/>
    <property type="match status" value="1"/>
</dbReference>
<feature type="domain" description="Rab3-GAP regulatory subunit N-terminal" evidence="2">
    <location>
        <begin position="56"/>
        <end position="476"/>
    </location>
</feature>
<accession>A0AAE0FSR1</accession>
<gene>
    <name evidence="3" type="ORF">CYMTET_25946</name>
</gene>
<dbReference type="Proteomes" id="UP001190700">
    <property type="component" value="Unassembled WGS sequence"/>
</dbReference>
<dbReference type="InterPro" id="IPR026059">
    <property type="entry name" value="Rab3GAP2"/>
</dbReference>
<reference evidence="3 4" key="1">
    <citation type="journal article" date="2015" name="Genome Biol. Evol.">
        <title>Comparative Genomics of a Bacterivorous Green Alga Reveals Evolutionary Causalities and Consequences of Phago-Mixotrophic Mode of Nutrition.</title>
        <authorList>
            <person name="Burns J.A."/>
            <person name="Paasch A."/>
            <person name="Narechania A."/>
            <person name="Kim E."/>
        </authorList>
    </citation>
    <scope>NUCLEOTIDE SEQUENCE [LARGE SCALE GENOMIC DNA]</scope>
    <source>
        <strain evidence="3 4">PLY_AMNH</strain>
    </source>
</reference>
<feature type="region of interest" description="Disordered" evidence="1">
    <location>
        <begin position="340"/>
        <end position="371"/>
    </location>
</feature>
<dbReference type="InterPro" id="IPR032839">
    <property type="entry name" value="RAB3GAP_N"/>
</dbReference>
<organism evidence="3 4">
    <name type="scientific">Cymbomonas tetramitiformis</name>
    <dbReference type="NCBI Taxonomy" id="36881"/>
    <lineage>
        <taxon>Eukaryota</taxon>
        <taxon>Viridiplantae</taxon>
        <taxon>Chlorophyta</taxon>
        <taxon>Pyramimonadophyceae</taxon>
        <taxon>Pyramimonadales</taxon>
        <taxon>Pyramimonadaceae</taxon>
        <taxon>Cymbomonas</taxon>
    </lineage>
</organism>
<dbReference type="PANTHER" id="PTHR12472:SF0">
    <property type="entry name" value="RAB3 GTPASE-ACTIVATING PROTEIN NON-CATALYTIC SUBUNIT"/>
    <property type="match status" value="1"/>
</dbReference>
<proteinExistence type="predicted"/>
<dbReference type="SUPFAM" id="SSF50998">
    <property type="entry name" value="Quinoprotein alcohol dehydrogenase-like"/>
    <property type="match status" value="1"/>
</dbReference>
<dbReference type="PANTHER" id="PTHR12472">
    <property type="entry name" value="RAB3-GAP REGULATORY DOMAIN"/>
    <property type="match status" value="1"/>
</dbReference>
<dbReference type="EMBL" id="LGRX02013971">
    <property type="protein sequence ID" value="KAK3265361.1"/>
    <property type="molecule type" value="Genomic_DNA"/>
</dbReference>
<name>A0AAE0FSR1_9CHLO</name>
<dbReference type="AlphaFoldDB" id="A0AAE0FSR1"/>
<evidence type="ECO:0000313" key="4">
    <source>
        <dbReference type="Proteomes" id="UP001190700"/>
    </source>
</evidence>
<dbReference type="InterPro" id="IPR011047">
    <property type="entry name" value="Quinoprotein_ADH-like_sf"/>
</dbReference>
<sequence length="525" mass="56200">MDSTGKEPSDSKAKESANSSTKCLIRHGELEGCEKLIAFLFDECLDDPVLQYSNTWLEDQDLKIALSADGRRMAVARGRRLALFNLLQNPGERLEPRYIDDACNSSESITDITWIAFVGSASQPKVFVDECILVGTSAGRVGFYSASGKFLQSQRFHTTEVIRLRVRGGESGPCRGDATEDLTVLYTGALVRLDAFDLQSCVRRWQVLGAGQHESELQVRKWELPKWKGSVCLDGVCAGPFPPLLDNLLTSSSDAPVSDLCLLTVGCKPAMMAYSASETDDLGVVALASKVVGSMGSAVFGLANSVASSAKHAASGRVPVLGSWLGSALGAASATASAASAARPQSEAEKHDVRPGEEAALEEGGRTRPWRAVQDGPRRVTSLRLAPRGSMAASTDSLGRVCLLDTASPFTLVRMWKGYRKASIAWLEDSNEASHGEPQQLLAVLAPMRGGLLEIWQLRRGQCVARAKCGNNCQLLEAARPFGAAMSVTRGSSEQDLQRVIAKAFIVHGSGQVEAVGMPDLPDML</sequence>
<evidence type="ECO:0000313" key="3">
    <source>
        <dbReference type="EMBL" id="KAK3265361.1"/>
    </source>
</evidence>
<feature type="compositionally biased region" description="Basic and acidic residues" evidence="1">
    <location>
        <begin position="346"/>
        <end position="357"/>
    </location>
</feature>
<evidence type="ECO:0000256" key="1">
    <source>
        <dbReference type="SAM" id="MobiDB-lite"/>
    </source>
</evidence>
<protein>
    <recommendedName>
        <fullName evidence="2">Rab3-GAP regulatory subunit N-terminal domain-containing protein</fullName>
    </recommendedName>
</protein>